<keyword evidence="1" id="KW-0472">Membrane</keyword>
<feature type="transmembrane region" description="Helical" evidence="1">
    <location>
        <begin position="114"/>
        <end position="136"/>
    </location>
</feature>
<dbReference type="EMBL" id="JAAZON010000230">
    <property type="protein sequence ID" value="NMC62603.1"/>
    <property type="molecule type" value="Genomic_DNA"/>
</dbReference>
<dbReference type="AlphaFoldDB" id="A0A7X9FQR9"/>
<gene>
    <name evidence="2" type="ORF">GYA55_05475</name>
</gene>
<comment type="caution">
    <text evidence="2">The sequence shown here is derived from an EMBL/GenBank/DDBJ whole genome shotgun (WGS) entry which is preliminary data.</text>
</comment>
<sequence>MGKKEKPQEKVGGLVFFLSLFFLLILNGLLLLLVPTIFSGDHLLRNWTYFVLGGALGYVSSSILITGRLAVFLHELNHKVLSGLLGNKPKKLKVGQDDGFFEYEYTKETAPYNAFISLAPYFFPLFTLLTLTIALINWRSVHHIAVLITGLGYGADLYLNTKTISPHQSDFSQLNGGYFVGILYVILISAAIFFFLASWVSAGSLGVVNLFKTMFRIFAALVQIFGGIQISIP</sequence>
<keyword evidence="1" id="KW-0812">Transmembrane</keyword>
<keyword evidence="1" id="KW-1133">Transmembrane helix</keyword>
<name>A0A7X9FQR9_9DELT</name>
<protein>
    <submittedName>
        <fullName evidence="2">Uncharacterized protein</fullName>
    </submittedName>
</protein>
<evidence type="ECO:0000313" key="3">
    <source>
        <dbReference type="Proteomes" id="UP000524246"/>
    </source>
</evidence>
<evidence type="ECO:0000256" key="1">
    <source>
        <dbReference type="SAM" id="Phobius"/>
    </source>
</evidence>
<feature type="transmembrane region" description="Helical" evidence="1">
    <location>
        <begin position="179"/>
        <end position="202"/>
    </location>
</feature>
<feature type="transmembrane region" description="Helical" evidence="1">
    <location>
        <begin position="47"/>
        <end position="71"/>
    </location>
</feature>
<organism evidence="2 3">
    <name type="scientific">SAR324 cluster bacterium</name>
    <dbReference type="NCBI Taxonomy" id="2024889"/>
    <lineage>
        <taxon>Bacteria</taxon>
        <taxon>Deltaproteobacteria</taxon>
        <taxon>SAR324 cluster</taxon>
    </lineage>
</organism>
<evidence type="ECO:0000313" key="2">
    <source>
        <dbReference type="EMBL" id="NMC62603.1"/>
    </source>
</evidence>
<feature type="transmembrane region" description="Helical" evidence="1">
    <location>
        <begin position="214"/>
        <end position="232"/>
    </location>
</feature>
<proteinExistence type="predicted"/>
<reference evidence="2 3" key="1">
    <citation type="journal article" date="2020" name="Biotechnol. Biofuels">
        <title>New insights from the biogas microbiome by comprehensive genome-resolved metagenomics of nearly 1600 species originating from multiple anaerobic digesters.</title>
        <authorList>
            <person name="Campanaro S."/>
            <person name="Treu L."/>
            <person name="Rodriguez-R L.M."/>
            <person name="Kovalovszki A."/>
            <person name="Ziels R.M."/>
            <person name="Maus I."/>
            <person name="Zhu X."/>
            <person name="Kougias P.G."/>
            <person name="Basile A."/>
            <person name="Luo G."/>
            <person name="Schluter A."/>
            <person name="Konstantinidis K.T."/>
            <person name="Angelidaki I."/>
        </authorList>
    </citation>
    <scope>NUCLEOTIDE SEQUENCE [LARGE SCALE GENOMIC DNA]</scope>
    <source>
        <strain evidence="2">AS27yjCOA_65</strain>
    </source>
</reference>
<feature type="transmembrane region" description="Helical" evidence="1">
    <location>
        <begin position="12"/>
        <end position="35"/>
    </location>
</feature>
<accession>A0A7X9FQR9</accession>
<dbReference type="Proteomes" id="UP000524246">
    <property type="component" value="Unassembled WGS sequence"/>
</dbReference>